<dbReference type="PANTHER" id="PTHR14969">
    <property type="entry name" value="SPHINGOSINE-1-PHOSPHATE PHOSPHOHYDROLASE"/>
    <property type="match status" value="1"/>
</dbReference>
<keyword evidence="5" id="KW-0378">Hydrolase</keyword>
<feature type="transmembrane region" description="Helical" evidence="10">
    <location>
        <begin position="200"/>
        <end position="219"/>
    </location>
</feature>
<evidence type="ECO:0000256" key="10">
    <source>
        <dbReference type="SAM" id="Phobius"/>
    </source>
</evidence>
<evidence type="ECO:0000259" key="11">
    <source>
        <dbReference type="SMART" id="SM00014"/>
    </source>
</evidence>
<comment type="caution">
    <text evidence="12">The sequence shown here is derived from an EMBL/GenBank/DDBJ whole genome shotgun (WGS) entry which is preliminary data.</text>
</comment>
<dbReference type="SUPFAM" id="SSF48317">
    <property type="entry name" value="Acid phosphatase/Vanadium-dependent haloperoxidase"/>
    <property type="match status" value="1"/>
</dbReference>
<keyword evidence="6 10" id="KW-1133">Transmembrane helix</keyword>
<keyword evidence="3" id="KW-1003">Cell membrane</keyword>
<evidence type="ECO:0000256" key="4">
    <source>
        <dbReference type="ARBA" id="ARBA00022692"/>
    </source>
</evidence>
<dbReference type="RefSeq" id="WP_240592113.1">
    <property type="nucleotide sequence ID" value="NZ_JAKUDL010000007.1"/>
</dbReference>
<feature type="transmembrane region" description="Helical" evidence="10">
    <location>
        <begin position="77"/>
        <end position="95"/>
    </location>
</feature>
<gene>
    <name evidence="12" type="ORF">MJ923_17040</name>
</gene>
<accession>A0AAJ1F1D1</accession>
<evidence type="ECO:0000256" key="8">
    <source>
        <dbReference type="ARBA" id="ARBA00032707"/>
    </source>
</evidence>
<dbReference type="EC" id="3.6.1.27" evidence="2"/>
<keyword evidence="4 10" id="KW-0812">Transmembrane</keyword>
<feature type="transmembrane region" description="Helical" evidence="10">
    <location>
        <begin position="50"/>
        <end position="71"/>
    </location>
</feature>
<evidence type="ECO:0000256" key="3">
    <source>
        <dbReference type="ARBA" id="ARBA00022475"/>
    </source>
</evidence>
<name>A0AAJ1F1D1_9GAMM</name>
<feature type="transmembrane region" description="Helical" evidence="10">
    <location>
        <begin position="231"/>
        <end position="249"/>
    </location>
</feature>
<dbReference type="EMBL" id="JAKUDL010000007">
    <property type="protein sequence ID" value="MCH4296016.1"/>
    <property type="molecule type" value="Genomic_DNA"/>
</dbReference>
<comment type="subcellular location">
    <subcellularLocation>
        <location evidence="1">Cell membrane</location>
        <topology evidence="1">Multi-pass membrane protein</topology>
    </subcellularLocation>
</comment>
<feature type="transmembrane region" description="Helical" evidence="10">
    <location>
        <begin position="12"/>
        <end position="29"/>
    </location>
</feature>
<keyword evidence="7 10" id="KW-0472">Membrane</keyword>
<evidence type="ECO:0000256" key="2">
    <source>
        <dbReference type="ARBA" id="ARBA00012374"/>
    </source>
</evidence>
<dbReference type="Gene3D" id="1.20.144.10">
    <property type="entry name" value="Phosphatidic acid phosphatase type 2/haloperoxidase"/>
    <property type="match status" value="1"/>
</dbReference>
<evidence type="ECO:0000256" key="1">
    <source>
        <dbReference type="ARBA" id="ARBA00004651"/>
    </source>
</evidence>
<organism evidence="12 13">
    <name type="scientific">Shewanella zhuhaiensis</name>
    <dbReference type="NCBI Taxonomy" id="2919576"/>
    <lineage>
        <taxon>Bacteria</taxon>
        <taxon>Pseudomonadati</taxon>
        <taxon>Pseudomonadota</taxon>
        <taxon>Gammaproteobacteria</taxon>
        <taxon>Alteromonadales</taxon>
        <taxon>Shewanellaceae</taxon>
        <taxon>Shewanella</taxon>
    </lineage>
</organism>
<dbReference type="InterPro" id="IPR036938">
    <property type="entry name" value="PAP2/HPO_sf"/>
</dbReference>
<dbReference type="SMART" id="SM00014">
    <property type="entry name" value="acidPPc"/>
    <property type="match status" value="1"/>
</dbReference>
<sequence length="265" mass="28533">MKLGNTELSGAQSVFFLLGALAVFFSLFPEASKQGFLWLNQAGRAFPDTPLALITNLGNGVIAACLWVTLLCFRPSVLWKALGAIALSALIINAMKQGLDVMRPAAVLDDIRIVGAMRLNHSLPSAHTGTVFALAGIAWSLCRRADLKAIILLGAVLVGLSRVTNGAHWPLDIVMGAWLGWGCARLAWRYVPDCRLSARTSMLVLGALYLALLISALQAKAPFPQLPLVDLQLKLMLLLPLFGLYRLYIDMRAEAAGKKKVSLAG</sequence>
<keyword evidence="13" id="KW-1185">Reference proteome</keyword>
<comment type="catalytic activity">
    <reaction evidence="9">
        <text>di-trans,octa-cis-undecaprenyl diphosphate + H2O = di-trans,octa-cis-undecaprenyl phosphate + phosphate + H(+)</text>
        <dbReference type="Rhea" id="RHEA:28094"/>
        <dbReference type="ChEBI" id="CHEBI:15377"/>
        <dbReference type="ChEBI" id="CHEBI:15378"/>
        <dbReference type="ChEBI" id="CHEBI:43474"/>
        <dbReference type="ChEBI" id="CHEBI:58405"/>
        <dbReference type="ChEBI" id="CHEBI:60392"/>
        <dbReference type="EC" id="3.6.1.27"/>
    </reaction>
</comment>
<reference evidence="12 13" key="1">
    <citation type="submission" date="2022-02" db="EMBL/GenBank/DDBJ databases">
        <title>The genome sequence of Shewanella sp. 3B26.</title>
        <authorList>
            <person name="Du J."/>
        </authorList>
    </citation>
    <scope>NUCLEOTIDE SEQUENCE [LARGE SCALE GENOMIC DNA]</scope>
    <source>
        <strain evidence="12 13">3B26</strain>
    </source>
</reference>
<evidence type="ECO:0000313" key="12">
    <source>
        <dbReference type="EMBL" id="MCH4296016.1"/>
    </source>
</evidence>
<evidence type="ECO:0000256" key="9">
    <source>
        <dbReference type="ARBA" id="ARBA00047594"/>
    </source>
</evidence>
<dbReference type="InterPro" id="IPR000326">
    <property type="entry name" value="PAP2/HPO"/>
</dbReference>
<dbReference type="GO" id="GO:0050380">
    <property type="term" value="F:undecaprenyl-diphosphatase activity"/>
    <property type="evidence" value="ECO:0007669"/>
    <property type="project" value="UniProtKB-EC"/>
</dbReference>
<dbReference type="GO" id="GO:0005886">
    <property type="term" value="C:plasma membrane"/>
    <property type="evidence" value="ECO:0007669"/>
    <property type="project" value="UniProtKB-SubCell"/>
</dbReference>
<evidence type="ECO:0000313" key="13">
    <source>
        <dbReference type="Proteomes" id="UP001297581"/>
    </source>
</evidence>
<evidence type="ECO:0000256" key="6">
    <source>
        <dbReference type="ARBA" id="ARBA00022989"/>
    </source>
</evidence>
<dbReference type="PANTHER" id="PTHR14969:SF62">
    <property type="entry name" value="DECAPRENYLPHOSPHORYL-5-PHOSPHORIBOSE PHOSPHATASE RV3807C-RELATED"/>
    <property type="match status" value="1"/>
</dbReference>
<protein>
    <recommendedName>
        <fullName evidence="2">undecaprenyl-diphosphate phosphatase</fullName>
        <ecNumber evidence="2">3.6.1.27</ecNumber>
    </recommendedName>
    <alternativeName>
        <fullName evidence="8">Undecaprenyl pyrophosphate phosphatase</fullName>
    </alternativeName>
</protein>
<dbReference type="Proteomes" id="UP001297581">
    <property type="component" value="Unassembled WGS sequence"/>
</dbReference>
<evidence type="ECO:0000256" key="7">
    <source>
        <dbReference type="ARBA" id="ARBA00023136"/>
    </source>
</evidence>
<evidence type="ECO:0000256" key="5">
    <source>
        <dbReference type="ARBA" id="ARBA00022801"/>
    </source>
</evidence>
<dbReference type="AlphaFoldDB" id="A0AAJ1F1D1"/>
<dbReference type="Pfam" id="PF01569">
    <property type="entry name" value="PAP2"/>
    <property type="match status" value="1"/>
</dbReference>
<proteinExistence type="predicted"/>
<feature type="domain" description="Phosphatidic acid phosphatase type 2/haloperoxidase" evidence="11">
    <location>
        <begin position="77"/>
        <end position="188"/>
    </location>
</feature>